<gene>
    <name evidence="2" type="ORF">A6E01_16275</name>
</gene>
<evidence type="ECO:0008006" key="4">
    <source>
        <dbReference type="Google" id="ProtNLM"/>
    </source>
</evidence>
<dbReference type="RefSeq" id="WP_017029918.1">
    <property type="nucleotide sequence ID" value="NZ_CP016178.1"/>
</dbReference>
<sequence length="137" mass="14939">MKAFKGVVITLCGLGLLVFGIKSATYNATLMVFGSQTIGEVIAFDQLQRGNKRQYAAKARFEVAGEKYLVTADNYSSMGLYRTHQSMVVTYLPFAPSYAKLAHDVKVGDVSYLSIGIGFLLIILGFGQRTSRAQRAA</sequence>
<accession>A0AAN1CTK3</accession>
<proteinExistence type="predicted"/>
<evidence type="ECO:0000256" key="1">
    <source>
        <dbReference type="SAM" id="Phobius"/>
    </source>
</evidence>
<name>A0AAN1CTK3_9VIBR</name>
<organism evidence="2 3">
    <name type="scientific">Vibrio breoganii</name>
    <dbReference type="NCBI Taxonomy" id="553239"/>
    <lineage>
        <taxon>Bacteria</taxon>
        <taxon>Pseudomonadati</taxon>
        <taxon>Pseudomonadota</taxon>
        <taxon>Gammaproteobacteria</taxon>
        <taxon>Vibrionales</taxon>
        <taxon>Vibrionaceae</taxon>
        <taxon>Vibrio</taxon>
    </lineage>
</organism>
<protein>
    <recommendedName>
        <fullName evidence="4">DUF3592 domain-containing protein</fullName>
    </recommendedName>
</protein>
<keyword evidence="1" id="KW-0472">Membrane</keyword>
<dbReference type="Proteomes" id="UP000092018">
    <property type="component" value="Chromosome 2"/>
</dbReference>
<dbReference type="EMBL" id="CP016178">
    <property type="protein sequence ID" value="ANO34746.1"/>
    <property type="molecule type" value="Genomic_DNA"/>
</dbReference>
<keyword evidence="1" id="KW-0812">Transmembrane</keyword>
<evidence type="ECO:0000313" key="2">
    <source>
        <dbReference type="EMBL" id="ANO34746.1"/>
    </source>
</evidence>
<reference evidence="2 3" key="1">
    <citation type="submission" date="2016-06" db="EMBL/GenBank/DDBJ databases">
        <title>Adaptive Radiation by Waves of Gene Transfer Leads to Fine-Scale Resource Partitioning in Marine Microbes.</title>
        <authorList>
            <person name="Hehemann J.-H."/>
            <person name="Arevalo P."/>
            <person name="Datta M.S."/>
            <person name="Yu X."/>
            <person name="Corzett C."/>
            <person name="Henschel A."/>
            <person name="Preheim S.P."/>
            <person name="Timberlake S."/>
            <person name="Alm E.J."/>
            <person name="Polz M.F."/>
        </authorList>
    </citation>
    <scope>NUCLEOTIDE SEQUENCE [LARGE SCALE GENOMIC DNA]</scope>
    <source>
        <strain evidence="2 3">FF50</strain>
    </source>
</reference>
<keyword evidence="1" id="KW-1133">Transmembrane helix</keyword>
<dbReference type="KEGG" id="vbr:A6E01_16275"/>
<evidence type="ECO:0000313" key="3">
    <source>
        <dbReference type="Proteomes" id="UP000092018"/>
    </source>
</evidence>
<feature type="transmembrane region" description="Helical" evidence="1">
    <location>
        <begin position="110"/>
        <end position="127"/>
    </location>
</feature>
<dbReference type="AlphaFoldDB" id="A0AAN1CTK3"/>